<dbReference type="Proteomes" id="UP000276133">
    <property type="component" value="Unassembled WGS sequence"/>
</dbReference>
<dbReference type="SUPFAM" id="SSF46966">
    <property type="entry name" value="Spectrin repeat"/>
    <property type="match status" value="2"/>
</dbReference>
<organism evidence="2 3">
    <name type="scientific">Brachionus plicatilis</name>
    <name type="common">Marine rotifer</name>
    <name type="synonym">Brachionus muelleri</name>
    <dbReference type="NCBI Taxonomy" id="10195"/>
    <lineage>
        <taxon>Eukaryota</taxon>
        <taxon>Metazoa</taxon>
        <taxon>Spiralia</taxon>
        <taxon>Gnathifera</taxon>
        <taxon>Rotifera</taxon>
        <taxon>Eurotatoria</taxon>
        <taxon>Monogononta</taxon>
        <taxon>Pseudotrocha</taxon>
        <taxon>Ploima</taxon>
        <taxon>Brachionidae</taxon>
        <taxon>Brachionus</taxon>
    </lineage>
</organism>
<gene>
    <name evidence="2" type="ORF">BpHYR1_020011</name>
</gene>
<dbReference type="Gene3D" id="1.20.58.60">
    <property type="match status" value="1"/>
</dbReference>
<name>A0A3M7PFQ7_BRAPC</name>
<accession>A0A3M7PFQ7</accession>
<feature type="coiled-coil region" evidence="1">
    <location>
        <begin position="261"/>
        <end position="295"/>
    </location>
</feature>
<dbReference type="OrthoDB" id="10551049at2759"/>
<proteinExistence type="predicted"/>
<evidence type="ECO:0000256" key="1">
    <source>
        <dbReference type="SAM" id="Coils"/>
    </source>
</evidence>
<dbReference type="AlphaFoldDB" id="A0A3M7PFQ7"/>
<feature type="non-terminal residue" evidence="2">
    <location>
        <position position="1"/>
    </location>
</feature>
<dbReference type="EMBL" id="REGN01011137">
    <property type="protein sequence ID" value="RMZ97858.1"/>
    <property type="molecule type" value="Genomic_DNA"/>
</dbReference>
<reference evidence="2 3" key="1">
    <citation type="journal article" date="2018" name="Sci. Rep.">
        <title>Genomic signatures of local adaptation to the degree of environmental predictability in rotifers.</title>
        <authorList>
            <person name="Franch-Gras L."/>
            <person name="Hahn C."/>
            <person name="Garcia-Roger E.M."/>
            <person name="Carmona M.J."/>
            <person name="Serra M."/>
            <person name="Gomez A."/>
        </authorList>
    </citation>
    <scope>NUCLEOTIDE SEQUENCE [LARGE SCALE GENOMIC DNA]</scope>
    <source>
        <strain evidence="2">HYR1</strain>
    </source>
</reference>
<keyword evidence="3" id="KW-1185">Reference proteome</keyword>
<evidence type="ECO:0000313" key="3">
    <source>
        <dbReference type="Proteomes" id="UP000276133"/>
    </source>
</evidence>
<protein>
    <submittedName>
        <fullName evidence="2">Uncharacterized protein</fullName>
    </submittedName>
</protein>
<evidence type="ECO:0000313" key="2">
    <source>
        <dbReference type="EMBL" id="RMZ97858.1"/>
    </source>
</evidence>
<sequence length="1194" mass="139205">VDYHQKIMKNLPSRSSLNDLQHWLGDANERVKRINLCIETERPVSLKHLETIKKEINQLRDQLLNEKEIEFKFCSETIENEAKQGFFDLSIQELSAQIGNDLEKLKQRVNSSLERVQICALKLDEFGRSIGQIKCWLDNKAEQAELSEATKLTTNSDQMQEEKNLVIQIVALGKELDAIRHFWLEDKILNDPLIHSVIYDHIVQQLDHLKSNLDKVQLFNQLKIQNNFTHIKQSFSAEINELNLRLHNELNFVLTGKMTALSQYTSAIANLKQTLHRLEQKRAEMANHLKQFELDLQSSDLALLLTVSSSTSLLLDPHSKHSIINNLTNRDLENKAKSAIYRADTDMIEQWKKYDQMLEHLLARLHSNWQSFSHQANSIECMCSSESVAQKWSLFEQTVGQMSQSKSIFSSVEQLGRSLSPLNASLAAQLVQNKALVEMKWDELSKLADSVSHRLQQAAQEQQVYARLVDEVERAVSRSERMLEEGASSEHLEGCLSADIKKLSCDIESVENELRAKMSEFKDVHVKDSHCIEKMYDLTCQCATQLNRLRDFRVKLLDQIQERNYLTEMKLNDLHSFLSTLENFVEKKFEQLGDQSLLDQYLNCVKYLQTNDVELSKWQFCVERLRIEADQECHKQKMCSLDERIQKLRQLIRVIGSKDGLFEQLLALKDLCSVVESADFKLSSDEAKLVSLKQHFIDLTLKIEKSITQCQIVDFDFFNQNCLKNIESKLNASICSFLQINDLSKQFSTKLNKINVTLGQIEAELAAESGQFIKDLSGYEQKVANLKSLKSALTDTELRSEIEQTQHLSERLQTTHQFQATKIKYLDMCCDLDKLINRHDLEHDHLRQIVHKSQQLLDLIKQSHEQLSQFKINKREERIESEHSVDQMLNFIKLNVLQRLKQNELIKNDILDLYSSYLNACTRDHAVDLIKDIVDKLLFEWDSINERCLGKIKKFEAFKTKLTDVDRRLNKIREYLQSMESYVRYEMFAGFDLTDMRQIVAKKAELENLLSCLAKKDAGTESVLKQALNMYEANVQQMSFVTNLKSRWHDLKIVIRDKILKLSNIWLFLNDQIENFYLILNKTEDFYTNILLSANYLVIDECEIKNFELSKYTGFFRLIEDLYATINEDNKLIKYLNESFINFSKYVHDFESTQCLEKIRHKLLEINSRWDALHNDIAIKIRLSCYFTQSQKKR</sequence>
<keyword evidence="1" id="KW-0175">Coiled coil</keyword>
<comment type="caution">
    <text evidence="2">The sequence shown here is derived from an EMBL/GenBank/DDBJ whole genome shotgun (WGS) entry which is preliminary data.</text>
</comment>